<sequence length="26" mass="2932">MTGQAGTLSQASDLRAFFFPIQRIYL</sequence>
<evidence type="ECO:0000313" key="1">
    <source>
        <dbReference type="EMBL" id="JAH68552.1"/>
    </source>
</evidence>
<reference evidence="1" key="1">
    <citation type="submission" date="2014-11" db="EMBL/GenBank/DDBJ databases">
        <authorList>
            <person name="Amaro Gonzalez C."/>
        </authorList>
    </citation>
    <scope>NUCLEOTIDE SEQUENCE</scope>
</reference>
<reference evidence="1" key="2">
    <citation type="journal article" date="2015" name="Fish Shellfish Immunol.">
        <title>Early steps in the European eel (Anguilla anguilla)-Vibrio vulnificus interaction in the gills: Role of the RtxA13 toxin.</title>
        <authorList>
            <person name="Callol A."/>
            <person name="Pajuelo D."/>
            <person name="Ebbesson L."/>
            <person name="Teles M."/>
            <person name="MacKenzie S."/>
            <person name="Amaro C."/>
        </authorList>
    </citation>
    <scope>NUCLEOTIDE SEQUENCE</scope>
</reference>
<accession>A0A0E9URV9</accession>
<proteinExistence type="predicted"/>
<dbReference type="AlphaFoldDB" id="A0A0E9URV9"/>
<name>A0A0E9URV9_ANGAN</name>
<protein>
    <submittedName>
        <fullName evidence="1">Uncharacterized protein</fullName>
    </submittedName>
</protein>
<organism evidence="1">
    <name type="scientific">Anguilla anguilla</name>
    <name type="common">European freshwater eel</name>
    <name type="synonym">Muraena anguilla</name>
    <dbReference type="NCBI Taxonomy" id="7936"/>
    <lineage>
        <taxon>Eukaryota</taxon>
        <taxon>Metazoa</taxon>
        <taxon>Chordata</taxon>
        <taxon>Craniata</taxon>
        <taxon>Vertebrata</taxon>
        <taxon>Euteleostomi</taxon>
        <taxon>Actinopterygii</taxon>
        <taxon>Neopterygii</taxon>
        <taxon>Teleostei</taxon>
        <taxon>Anguilliformes</taxon>
        <taxon>Anguillidae</taxon>
        <taxon>Anguilla</taxon>
    </lineage>
</organism>
<dbReference type="EMBL" id="GBXM01040025">
    <property type="protein sequence ID" value="JAH68552.1"/>
    <property type="molecule type" value="Transcribed_RNA"/>
</dbReference>